<sequence length="728" mass="76970">MRTLRTTIVILLFLSLLALSLVGALTLYATPERVTARAAAMLESHLGLRAELSGDVELKRLPKLILRIPAGELIHTKDSTHAGRFASAEIELAPWSLFAQSPRVDRVSVDRLELNDISYAKLLENTTSSAEHAVWNIDQLELTQASIRFDALPHVGAGMLSALDAEFSNLSETGGTVRLAGTLTLPQAPSISAAPVSEGSAQTLNGLTGTLTFTGVFTFDAQKGLVLQMPAATFDGISGSMNFKASASASRLTSAPMGQPWIAEKPSLGGSLRESTTFSIQAPTASITSDGIFAEYASARGQLSAAKRNWSLAGTAGVDLSWANGSLKLSALDLSSSTDSTTVNRLTGTLNLSADTLQTNLEGTFFGTTVSLHLAQLSGNAVSGNIALGAASAATLESLSPLWGHFVAADGRDFKIAFTIGTLKLSETGKLTALNDVSADLTRSAGIVNLTRGQAAFLNGAVQLAGILTPDGIWRINSTLKGADAQNAFAVPAPIAGRMDGTFDLEGTFYPLEGTITVAEAKGKVHLTEGTLLGIDLEKARQILINEAPETLPPELVAKTARTRLSELTADIALTKTSESEHFIKISGKALAPRVGSAELPWIAEFAGEASHSQMTIDIKATLAAEGKTPELMLPVQVIFKTGSAPQWIINWFAAAQPAAAAHADEPFTLKKLGQKFERAMKDFWNGIEFPEIDMPKLPSLPKMPWDSDESAAPRQPTDADRSSKQSI</sequence>
<dbReference type="HOGENOM" id="CLU_380313_0_0_4"/>
<proteinExistence type="predicted"/>
<dbReference type="Proteomes" id="UP000014400">
    <property type="component" value="Unassembled WGS sequence"/>
</dbReference>
<dbReference type="GO" id="GO:0005886">
    <property type="term" value="C:plasma membrane"/>
    <property type="evidence" value="ECO:0007669"/>
    <property type="project" value="TreeGrafter"/>
</dbReference>
<keyword evidence="3" id="KW-1185">Reference proteome</keyword>
<name>S3CA69_9BURK</name>
<evidence type="ECO:0000313" key="2">
    <source>
        <dbReference type="EMBL" id="EPD97599.1"/>
    </source>
</evidence>
<dbReference type="PATRIC" id="fig|1203554.3.peg.2303"/>
<feature type="compositionally biased region" description="Basic and acidic residues" evidence="1">
    <location>
        <begin position="718"/>
        <end position="728"/>
    </location>
</feature>
<reference evidence="2 3" key="1">
    <citation type="submission" date="2013-04" db="EMBL/GenBank/DDBJ databases">
        <title>The Genome Sequence of Sutterella wadsworthensis HGA0223.</title>
        <authorList>
            <consortium name="The Broad Institute Genomics Platform"/>
            <person name="Earl A."/>
            <person name="Ward D."/>
            <person name="Feldgarden M."/>
            <person name="Gevers D."/>
            <person name="Schmidt T.M."/>
            <person name="Dover J."/>
            <person name="Dai D."/>
            <person name="Walker B."/>
            <person name="Young S."/>
            <person name="Zeng Q."/>
            <person name="Gargeya S."/>
            <person name="Fitzgerald M."/>
            <person name="Haas B."/>
            <person name="Abouelleil A."/>
            <person name="Allen A.W."/>
            <person name="Alvarado L."/>
            <person name="Arachchi H.M."/>
            <person name="Berlin A.M."/>
            <person name="Chapman S.B."/>
            <person name="Gainer-Dewar J."/>
            <person name="Goldberg J."/>
            <person name="Griggs A."/>
            <person name="Gujja S."/>
            <person name="Hansen M."/>
            <person name="Howarth C."/>
            <person name="Imamovic A."/>
            <person name="Ireland A."/>
            <person name="Larimer J."/>
            <person name="McCowan C."/>
            <person name="Murphy C."/>
            <person name="Pearson M."/>
            <person name="Poon T.W."/>
            <person name="Priest M."/>
            <person name="Roberts A."/>
            <person name="Saif S."/>
            <person name="Shea T."/>
            <person name="Sisk P."/>
            <person name="Sykes S."/>
            <person name="Wortman J."/>
            <person name="Nusbaum C."/>
            <person name="Birren B."/>
        </authorList>
    </citation>
    <scope>NUCLEOTIDE SEQUENCE [LARGE SCALE GENOMIC DNA]</scope>
    <source>
        <strain evidence="2 3">HGA0223</strain>
    </source>
</reference>
<dbReference type="AlphaFoldDB" id="S3CA69"/>
<dbReference type="RefSeq" id="WP_016475227.1">
    <property type="nucleotide sequence ID" value="NZ_KE150481.1"/>
</dbReference>
<dbReference type="eggNOG" id="ENOG5030YDS">
    <property type="taxonomic scope" value="Bacteria"/>
</dbReference>
<evidence type="ECO:0000313" key="3">
    <source>
        <dbReference type="Proteomes" id="UP000014400"/>
    </source>
</evidence>
<evidence type="ECO:0000256" key="1">
    <source>
        <dbReference type="SAM" id="MobiDB-lite"/>
    </source>
</evidence>
<dbReference type="InterPro" id="IPR052894">
    <property type="entry name" value="AsmA-related"/>
</dbReference>
<dbReference type="PANTHER" id="PTHR30441">
    <property type="entry name" value="DUF748 DOMAIN-CONTAINING PROTEIN"/>
    <property type="match status" value="1"/>
</dbReference>
<protein>
    <recommendedName>
        <fullName evidence="4">AsmA-like C-terminal domain-containing protein</fullName>
    </recommendedName>
</protein>
<gene>
    <name evidence="2" type="ORF">HMPREF1476_02220</name>
</gene>
<comment type="caution">
    <text evidence="2">The sequence shown here is derived from an EMBL/GenBank/DDBJ whole genome shotgun (WGS) entry which is preliminary data.</text>
</comment>
<dbReference type="GO" id="GO:0090313">
    <property type="term" value="P:regulation of protein targeting to membrane"/>
    <property type="evidence" value="ECO:0007669"/>
    <property type="project" value="TreeGrafter"/>
</dbReference>
<dbReference type="STRING" id="1203554.HMPREF1476_02220"/>
<dbReference type="PANTHER" id="PTHR30441:SF8">
    <property type="entry name" value="DUF748 DOMAIN-CONTAINING PROTEIN"/>
    <property type="match status" value="1"/>
</dbReference>
<accession>S3CA69</accession>
<organism evidence="2 3">
    <name type="scientific">Sutterella wadsworthensis HGA0223</name>
    <dbReference type="NCBI Taxonomy" id="1203554"/>
    <lineage>
        <taxon>Bacteria</taxon>
        <taxon>Pseudomonadati</taxon>
        <taxon>Pseudomonadota</taxon>
        <taxon>Betaproteobacteria</taxon>
        <taxon>Burkholderiales</taxon>
        <taxon>Sutterellaceae</taxon>
        <taxon>Sutterella</taxon>
    </lineage>
</organism>
<evidence type="ECO:0008006" key="4">
    <source>
        <dbReference type="Google" id="ProtNLM"/>
    </source>
</evidence>
<dbReference type="EMBL" id="ATCF01000035">
    <property type="protein sequence ID" value="EPD97599.1"/>
    <property type="molecule type" value="Genomic_DNA"/>
</dbReference>
<feature type="region of interest" description="Disordered" evidence="1">
    <location>
        <begin position="694"/>
        <end position="728"/>
    </location>
</feature>